<dbReference type="InterPro" id="IPR027478">
    <property type="entry name" value="LdcA_N"/>
</dbReference>
<feature type="active site" description="Charge relay system" evidence="6">
    <location>
        <position position="266"/>
    </location>
</feature>
<dbReference type="InterPro" id="IPR003507">
    <property type="entry name" value="S66_fam"/>
</dbReference>
<comment type="caution">
    <text evidence="9">The sequence shown here is derived from an EMBL/GenBank/DDBJ whole genome shotgun (WGS) entry which is preliminary data.</text>
</comment>
<evidence type="ECO:0000259" key="8">
    <source>
        <dbReference type="Pfam" id="PF17676"/>
    </source>
</evidence>
<evidence type="ECO:0000256" key="4">
    <source>
        <dbReference type="ARBA" id="ARBA00022801"/>
    </source>
</evidence>
<dbReference type="Pfam" id="PF02016">
    <property type="entry name" value="Peptidase_S66"/>
    <property type="match status" value="1"/>
</dbReference>
<evidence type="ECO:0000313" key="9">
    <source>
        <dbReference type="EMBL" id="PRC93119.1"/>
    </source>
</evidence>
<proteinExistence type="inferred from homology"/>
<feature type="active site" description="Charge relay system" evidence="6">
    <location>
        <position position="196"/>
    </location>
</feature>
<dbReference type="SUPFAM" id="SSF52317">
    <property type="entry name" value="Class I glutamine amidotransferase-like"/>
    <property type="match status" value="1"/>
</dbReference>
<dbReference type="EMBL" id="PUGF01000009">
    <property type="protein sequence ID" value="PRC93119.1"/>
    <property type="molecule type" value="Genomic_DNA"/>
</dbReference>
<dbReference type="Gene3D" id="3.40.50.10740">
    <property type="entry name" value="Class I glutamine amidotransferase-like"/>
    <property type="match status" value="1"/>
</dbReference>
<feature type="domain" description="LD-carboxypeptidase N-terminal" evidence="7">
    <location>
        <begin position="4"/>
        <end position="121"/>
    </location>
</feature>
<evidence type="ECO:0000256" key="1">
    <source>
        <dbReference type="ARBA" id="ARBA00010233"/>
    </source>
</evidence>
<gene>
    <name evidence="9" type="ORF">S2091_2205</name>
</gene>
<comment type="similarity">
    <text evidence="1">Belongs to the peptidase S66 family.</text>
</comment>
<dbReference type="InterPro" id="IPR029062">
    <property type="entry name" value="Class_I_gatase-like"/>
</dbReference>
<protein>
    <recommendedName>
        <fullName evidence="11">Muramoyltetrapeptide carboxypeptidase</fullName>
    </recommendedName>
</protein>
<dbReference type="InterPro" id="IPR040449">
    <property type="entry name" value="Peptidase_S66_N"/>
</dbReference>
<keyword evidence="4" id="KW-0378">Hydrolase</keyword>
<dbReference type="SUPFAM" id="SSF141986">
    <property type="entry name" value="LD-carboxypeptidase A C-terminal domain-like"/>
    <property type="match status" value="1"/>
</dbReference>
<dbReference type="GO" id="GO:0004180">
    <property type="term" value="F:carboxypeptidase activity"/>
    <property type="evidence" value="ECO:0007669"/>
    <property type="project" value="UniProtKB-KW"/>
</dbReference>
<dbReference type="CDD" id="cd07025">
    <property type="entry name" value="Peptidase_S66"/>
    <property type="match status" value="1"/>
</dbReference>
<keyword evidence="3" id="KW-0645">Protease</keyword>
<evidence type="ECO:0000259" key="7">
    <source>
        <dbReference type="Pfam" id="PF02016"/>
    </source>
</evidence>
<feature type="domain" description="LD-carboxypeptidase C-terminal" evidence="8">
    <location>
        <begin position="165"/>
        <end position="281"/>
    </location>
</feature>
<reference evidence="9 10" key="1">
    <citation type="submission" date="2018-02" db="EMBL/GenBank/DDBJ databases">
        <title>Solimicrobium silvestre gen. nov., sp. nov., isolated from alpine forest soil.</title>
        <authorList>
            <person name="Margesin R."/>
            <person name="Albuquerque L."/>
            <person name="Zhang D.-C."/>
            <person name="Froufe H.J.C."/>
            <person name="Severino R."/>
            <person name="Roxo I."/>
            <person name="Egas C."/>
            <person name="Da Costa M.S."/>
        </authorList>
    </citation>
    <scope>NUCLEOTIDE SEQUENCE [LARGE SCALE GENOMIC DNA]</scope>
    <source>
        <strain evidence="9 10">S20-91</strain>
    </source>
</reference>
<dbReference type="PANTHER" id="PTHR30237">
    <property type="entry name" value="MURAMOYLTETRAPEPTIDE CARBOXYPEPTIDASE"/>
    <property type="match status" value="1"/>
</dbReference>
<dbReference type="InterPro" id="IPR040921">
    <property type="entry name" value="Peptidase_S66C"/>
</dbReference>
<dbReference type="InterPro" id="IPR027461">
    <property type="entry name" value="Carboxypeptidase_A_C_sf"/>
</dbReference>
<dbReference type="OrthoDB" id="9807329at2"/>
<dbReference type="GO" id="GO:0008236">
    <property type="term" value="F:serine-type peptidase activity"/>
    <property type="evidence" value="ECO:0007669"/>
    <property type="project" value="UniProtKB-KW"/>
</dbReference>
<dbReference type="Gene3D" id="3.50.30.60">
    <property type="entry name" value="LD-carboxypeptidase A C-terminal domain-like"/>
    <property type="match status" value="1"/>
</dbReference>
<dbReference type="RefSeq" id="WP_105531854.1">
    <property type="nucleotide sequence ID" value="NZ_PUGF01000009.1"/>
</dbReference>
<dbReference type="PANTHER" id="PTHR30237:SF2">
    <property type="entry name" value="MUREIN TETRAPEPTIDE CARBOXYPEPTIDASE"/>
    <property type="match status" value="1"/>
</dbReference>
<evidence type="ECO:0000256" key="6">
    <source>
        <dbReference type="PIRSR" id="PIRSR028757-1"/>
    </source>
</evidence>
<keyword evidence="10" id="KW-1185">Reference proteome</keyword>
<dbReference type="Pfam" id="PF17676">
    <property type="entry name" value="Peptidase_S66C"/>
    <property type="match status" value="1"/>
</dbReference>
<evidence type="ECO:0000256" key="5">
    <source>
        <dbReference type="ARBA" id="ARBA00022825"/>
    </source>
</evidence>
<organism evidence="9 10">
    <name type="scientific">Solimicrobium silvestre</name>
    <dbReference type="NCBI Taxonomy" id="2099400"/>
    <lineage>
        <taxon>Bacteria</taxon>
        <taxon>Pseudomonadati</taxon>
        <taxon>Pseudomonadota</taxon>
        <taxon>Betaproteobacteria</taxon>
        <taxon>Burkholderiales</taxon>
        <taxon>Oxalobacteraceae</taxon>
        <taxon>Solimicrobium</taxon>
    </lineage>
</organism>
<dbReference type="Proteomes" id="UP000237839">
    <property type="component" value="Unassembled WGS sequence"/>
</dbReference>
<keyword evidence="5" id="KW-0720">Serine protease</keyword>
<dbReference type="PIRSF" id="PIRSF028757">
    <property type="entry name" value="LD-carboxypeptidase"/>
    <property type="match status" value="1"/>
</dbReference>
<dbReference type="AlphaFoldDB" id="A0A2S9GZF5"/>
<feature type="active site" description="Nucleophile" evidence="6">
    <location>
        <position position="101"/>
    </location>
</feature>
<dbReference type="GO" id="GO:0006508">
    <property type="term" value="P:proteolysis"/>
    <property type="evidence" value="ECO:0007669"/>
    <property type="project" value="UniProtKB-KW"/>
</dbReference>
<evidence type="ECO:0008006" key="11">
    <source>
        <dbReference type="Google" id="ProtNLM"/>
    </source>
</evidence>
<evidence type="ECO:0000313" key="10">
    <source>
        <dbReference type="Proteomes" id="UP000237839"/>
    </source>
</evidence>
<accession>A0A2S9GZF5</accession>
<keyword evidence="2" id="KW-0121">Carboxypeptidase</keyword>
<evidence type="ECO:0000256" key="3">
    <source>
        <dbReference type="ARBA" id="ARBA00022670"/>
    </source>
</evidence>
<evidence type="ECO:0000256" key="2">
    <source>
        <dbReference type="ARBA" id="ARBA00022645"/>
    </source>
</evidence>
<sequence>MPTIAIIGPSAYAPNPDYVPRAIARLQERGWKIKNLVDPNSKYQRFSADDATRLAQLYSAAEDPEVDVVLALRGGYGLSRLLDDIDFQRLANSGKLFVGFSDFTAFHLGMLAKTGAISFAGPMLYDDFGQEQLYESSFQYFKDCLTTANYHLNVVVEGNPTVHAQGKFWGGNLAMLAHLVGSSFMPKIEGGILFVEDVNENPYRVERMLLQLHHAGILANQKALVLGHFTNYCASEYDNGYDFNAMLDFIRSKISIPIITGLPFGHCPNKATFPIGAQISLTSDVNGFTLQFEKYPHLSLQNG</sequence>
<dbReference type="NCBIfam" id="NF008424">
    <property type="entry name" value="PRK11253.1"/>
    <property type="match status" value="1"/>
</dbReference>
<name>A0A2S9GZF5_9BURK</name>